<feature type="domain" description="Activator of Hsp90 ATPase homologue 1/2-like C-terminal" evidence="2">
    <location>
        <begin position="26"/>
        <end position="154"/>
    </location>
</feature>
<dbReference type="OrthoDB" id="5185819at2"/>
<gene>
    <name evidence="3" type="ORF">DDE18_19455</name>
</gene>
<dbReference type="Gene3D" id="3.30.530.20">
    <property type="match status" value="1"/>
</dbReference>
<accession>A0A2T8F606</accession>
<name>A0A2T8F606_9ACTN</name>
<dbReference type="RefSeq" id="WP_116574064.1">
    <property type="nucleotide sequence ID" value="NZ_QDGZ01000010.1"/>
</dbReference>
<protein>
    <submittedName>
        <fullName evidence="3">ATPase</fullName>
    </submittedName>
</protein>
<organism evidence="3 4">
    <name type="scientific">Nocardioides gansuensis</name>
    <dbReference type="NCBI Taxonomy" id="2138300"/>
    <lineage>
        <taxon>Bacteria</taxon>
        <taxon>Bacillati</taxon>
        <taxon>Actinomycetota</taxon>
        <taxon>Actinomycetes</taxon>
        <taxon>Propionibacteriales</taxon>
        <taxon>Nocardioidaceae</taxon>
        <taxon>Nocardioides</taxon>
    </lineage>
</organism>
<proteinExistence type="inferred from homology"/>
<dbReference type="InterPro" id="IPR013538">
    <property type="entry name" value="ASHA1/2-like_C"/>
</dbReference>
<comment type="similarity">
    <text evidence="1">Belongs to the AHA1 family.</text>
</comment>
<reference evidence="3 4" key="1">
    <citation type="submission" date="2018-04" db="EMBL/GenBank/DDBJ databases">
        <title>Genome of Nocardioides gansuensis WSJ-1.</title>
        <authorList>
            <person name="Wu S."/>
            <person name="Wang G."/>
        </authorList>
    </citation>
    <scope>NUCLEOTIDE SEQUENCE [LARGE SCALE GENOMIC DNA]</scope>
    <source>
        <strain evidence="3 4">WSJ-1</strain>
    </source>
</reference>
<evidence type="ECO:0000313" key="3">
    <source>
        <dbReference type="EMBL" id="PVG81138.1"/>
    </source>
</evidence>
<sequence length="165" mass="18161">MVPASKGSAVVTLPTDTQILITREFNAPAPLVFRVFTEPELIQRWWAGRHGTVTSVEVDLRVGGSWRYVMEANGGFEVAFHGEYHEVVPDQRLVNTEIFEGVPETDAPPALCTYTFTEHDDTTTLTMLTEVPDKATRDAIIDSGMESGMQDGYDIAEEIAVELAG</sequence>
<evidence type="ECO:0000256" key="1">
    <source>
        <dbReference type="ARBA" id="ARBA00006817"/>
    </source>
</evidence>
<evidence type="ECO:0000259" key="2">
    <source>
        <dbReference type="Pfam" id="PF08327"/>
    </source>
</evidence>
<evidence type="ECO:0000313" key="4">
    <source>
        <dbReference type="Proteomes" id="UP000246018"/>
    </source>
</evidence>
<dbReference type="CDD" id="cd07826">
    <property type="entry name" value="SRPBCC_CalC_Aha1-like_9"/>
    <property type="match status" value="1"/>
</dbReference>
<dbReference type="EMBL" id="QDGZ01000010">
    <property type="protein sequence ID" value="PVG81138.1"/>
    <property type="molecule type" value="Genomic_DNA"/>
</dbReference>
<dbReference type="SUPFAM" id="SSF55961">
    <property type="entry name" value="Bet v1-like"/>
    <property type="match status" value="1"/>
</dbReference>
<dbReference type="Proteomes" id="UP000246018">
    <property type="component" value="Unassembled WGS sequence"/>
</dbReference>
<comment type="caution">
    <text evidence="3">The sequence shown here is derived from an EMBL/GenBank/DDBJ whole genome shotgun (WGS) entry which is preliminary data.</text>
</comment>
<dbReference type="InterPro" id="IPR023393">
    <property type="entry name" value="START-like_dom_sf"/>
</dbReference>
<keyword evidence="4" id="KW-1185">Reference proteome</keyword>
<dbReference type="AlphaFoldDB" id="A0A2T8F606"/>
<dbReference type="Pfam" id="PF08327">
    <property type="entry name" value="AHSA1"/>
    <property type="match status" value="1"/>
</dbReference>